<gene>
    <name evidence="2" type="primary">BQ5605_C008g05196</name>
    <name evidence="2" type="ORF">BQ5605_C008G05196</name>
</gene>
<organism evidence="2 3">
    <name type="scientific">Microbotryum silenes-dioicae</name>
    <dbReference type="NCBI Taxonomy" id="796604"/>
    <lineage>
        <taxon>Eukaryota</taxon>
        <taxon>Fungi</taxon>
        <taxon>Dikarya</taxon>
        <taxon>Basidiomycota</taxon>
        <taxon>Pucciniomycotina</taxon>
        <taxon>Microbotryomycetes</taxon>
        <taxon>Microbotryales</taxon>
        <taxon>Microbotryaceae</taxon>
        <taxon>Microbotryum</taxon>
    </lineage>
</organism>
<reference evidence="2 3" key="1">
    <citation type="submission" date="2016-11" db="EMBL/GenBank/DDBJ databases">
        <authorList>
            <person name="Jaros S."/>
            <person name="Januszkiewicz K."/>
            <person name="Wedrychowicz H."/>
        </authorList>
    </citation>
    <scope>NUCLEOTIDE SEQUENCE [LARGE SCALE GENOMIC DNA]</scope>
</reference>
<feature type="compositionally biased region" description="Low complexity" evidence="1">
    <location>
        <begin position="20"/>
        <end position="41"/>
    </location>
</feature>
<dbReference type="InterPro" id="IPR018788">
    <property type="entry name" value="Proteasome_assmbl_chp_3"/>
</dbReference>
<feature type="region of interest" description="Disordered" evidence="1">
    <location>
        <begin position="16"/>
        <end position="42"/>
    </location>
</feature>
<dbReference type="InterPro" id="IPR053720">
    <property type="entry name" value="Psm_Assembly_Chaperone"/>
</dbReference>
<proteinExistence type="predicted"/>
<sequence>MSSLLDLANLELASTTNTLPPSDCASSAQPSSSPSSSSSPPSVIPTWQSSFAIEQIPTEILVQVFTDRVMIIVTQLGRIGSLLQVNPPVPGLPTPLRPTTSHNPQDAFLSSLPLPHPASTLTTLLGVAPSTRATSLYQLYAQQLGAIVFDSLGEAAKPVVLGIALKEFPARHGDDKEHVGDRERKVFREVLKRIVEQGMIWRNV</sequence>
<name>A0A2X0MCA7_9BASI</name>
<evidence type="ECO:0000313" key="3">
    <source>
        <dbReference type="Proteomes" id="UP000249464"/>
    </source>
</evidence>
<dbReference type="STRING" id="796604.A0A2X0MCA7"/>
<dbReference type="Pfam" id="PF10178">
    <property type="entry name" value="PAC3"/>
    <property type="match status" value="1"/>
</dbReference>
<protein>
    <submittedName>
        <fullName evidence="2">BQ5605_C008g05196 protein</fullName>
    </submittedName>
</protein>
<dbReference type="GO" id="GO:0043248">
    <property type="term" value="P:proteasome assembly"/>
    <property type="evidence" value="ECO:0007669"/>
    <property type="project" value="InterPro"/>
</dbReference>
<evidence type="ECO:0000256" key="1">
    <source>
        <dbReference type="SAM" id="MobiDB-lite"/>
    </source>
</evidence>
<accession>A0A2X0MCA7</accession>
<evidence type="ECO:0000313" key="2">
    <source>
        <dbReference type="EMBL" id="SGY79681.1"/>
    </source>
</evidence>
<dbReference type="Gene3D" id="3.30.230.90">
    <property type="match status" value="1"/>
</dbReference>
<dbReference type="AlphaFoldDB" id="A0A2X0MCA7"/>
<dbReference type="PANTHER" id="PTHR31051">
    <property type="entry name" value="PROTEASOME ASSEMBLY CHAPERONE 3"/>
    <property type="match status" value="1"/>
</dbReference>
<dbReference type="PANTHER" id="PTHR31051:SF1">
    <property type="entry name" value="PROTEASOME ASSEMBLY CHAPERONE 3"/>
    <property type="match status" value="1"/>
</dbReference>
<dbReference type="EMBL" id="FQNC01000048">
    <property type="protein sequence ID" value="SGY79681.1"/>
    <property type="molecule type" value="Genomic_DNA"/>
</dbReference>
<dbReference type="Proteomes" id="UP000249464">
    <property type="component" value="Unassembled WGS sequence"/>
</dbReference>
<keyword evidence="3" id="KW-1185">Reference proteome</keyword>